<name>A0A937RHF4_9ACTN</name>
<dbReference type="Proteomes" id="UP000604475">
    <property type="component" value="Unassembled WGS sequence"/>
</dbReference>
<feature type="compositionally biased region" description="Low complexity" evidence="1">
    <location>
        <begin position="197"/>
        <end position="214"/>
    </location>
</feature>
<proteinExistence type="predicted"/>
<evidence type="ECO:0000313" key="3">
    <source>
        <dbReference type="Proteomes" id="UP000604475"/>
    </source>
</evidence>
<reference evidence="2" key="1">
    <citation type="submission" date="2020-12" db="EMBL/GenBank/DDBJ databases">
        <title>Genomic characterization of non-nitrogen-fixing Frankia strains.</title>
        <authorList>
            <person name="Carlos-Shanley C."/>
            <person name="Guerra T."/>
            <person name="Hahn D."/>
        </authorList>
    </citation>
    <scope>NUCLEOTIDE SEQUENCE</scope>
    <source>
        <strain evidence="2">CN6</strain>
    </source>
</reference>
<comment type="caution">
    <text evidence="2">The sequence shown here is derived from an EMBL/GenBank/DDBJ whole genome shotgun (WGS) entry which is preliminary data.</text>
</comment>
<sequence>MVGGVVVLRDGLIIAVETAAAPSLESLLLRSGRVSGDDWTDVFAEAAPQGRLRAALVERGLLGSASVQVVTQTAAMDAMFALGLADIHSCAPDPVEAGLEPLLPIIPGLDVSRVVRETRRRLAIAARWHELGLDQRTRPLATQAAPPIDAGRAEILARVNGRRTSRDLAFLLGRGLFAVMSDLELLHQDGQVTFERTATAPSQPSHASPASPAAPRRPDPADDEERLASPGGNAGPGRSPGPGPGAGPRRRAFSWRPERPT</sequence>
<gene>
    <name evidence="2" type="ORF">I7412_04470</name>
</gene>
<feature type="region of interest" description="Disordered" evidence="1">
    <location>
        <begin position="197"/>
        <end position="261"/>
    </location>
</feature>
<evidence type="ECO:0000256" key="1">
    <source>
        <dbReference type="SAM" id="MobiDB-lite"/>
    </source>
</evidence>
<protein>
    <submittedName>
        <fullName evidence="2">Uncharacterized protein</fullName>
    </submittedName>
</protein>
<keyword evidence="3" id="KW-1185">Reference proteome</keyword>
<evidence type="ECO:0000313" key="2">
    <source>
        <dbReference type="EMBL" id="MBL7626438.1"/>
    </source>
</evidence>
<dbReference type="EMBL" id="JAEACQ010000134">
    <property type="protein sequence ID" value="MBL7626438.1"/>
    <property type="molecule type" value="Genomic_DNA"/>
</dbReference>
<dbReference type="RefSeq" id="WP_203004918.1">
    <property type="nucleotide sequence ID" value="NZ_JADWYU010000172.1"/>
</dbReference>
<organism evidence="2 3">
    <name type="scientific">Frankia nepalensis</name>
    <dbReference type="NCBI Taxonomy" id="1836974"/>
    <lineage>
        <taxon>Bacteria</taxon>
        <taxon>Bacillati</taxon>
        <taxon>Actinomycetota</taxon>
        <taxon>Actinomycetes</taxon>
        <taxon>Frankiales</taxon>
        <taxon>Frankiaceae</taxon>
        <taxon>Frankia</taxon>
    </lineage>
</organism>
<accession>A0A937RHF4</accession>
<dbReference type="AlphaFoldDB" id="A0A937RHF4"/>